<accession>A0A0C9U9V6</accession>
<proteinExistence type="predicted"/>
<dbReference type="Proteomes" id="UP000053647">
    <property type="component" value="Unassembled WGS sequence"/>
</dbReference>
<dbReference type="AlphaFoldDB" id="A0A0C9U9V6"/>
<keyword evidence="2" id="KW-1185">Reference proteome</keyword>
<reference evidence="1 2" key="1">
    <citation type="submission" date="2014-06" db="EMBL/GenBank/DDBJ databases">
        <authorList>
            <consortium name="DOE Joint Genome Institute"/>
            <person name="Kuo A."/>
            <person name="Kohler A."/>
            <person name="Nagy L.G."/>
            <person name="Floudas D."/>
            <person name="Copeland A."/>
            <person name="Barry K.W."/>
            <person name="Cichocki N."/>
            <person name="Veneault-Fourrey C."/>
            <person name="LaButti K."/>
            <person name="Lindquist E.A."/>
            <person name="Lipzen A."/>
            <person name="Lundell T."/>
            <person name="Morin E."/>
            <person name="Murat C."/>
            <person name="Sun H."/>
            <person name="Tunlid A."/>
            <person name="Henrissat B."/>
            <person name="Grigoriev I.V."/>
            <person name="Hibbett D.S."/>
            <person name="Martin F."/>
            <person name="Nordberg H.P."/>
            <person name="Cantor M.N."/>
            <person name="Hua S.X."/>
        </authorList>
    </citation>
    <scope>NUCLEOTIDE SEQUENCE [LARGE SCALE GENOMIC DNA]</scope>
    <source>
        <strain evidence="1 2">ATCC 200175</strain>
    </source>
</reference>
<evidence type="ECO:0000313" key="1">
    <source>
        <dbReference type="EMBL" id="KIJ15746.1"/>
    </source>
</evidence>
<name>A0A0C9U9V6_PAXIN</name>
<dbReference type="EMBL" id="KN819335">
    <property type="protein sequence ID" value="KIJ15746.1"/>
    <property type="molecule type" value="Genomic_DNA"/>
</dbReference>
<gene>
    <name evidence="1" type="ORF">PAXINDRAFT_168779</name>
</gene>
<evidence type="ECO:0000313" key="2">
    <source>
        <dbReference type="Proteomes" id="UP000053647"/>
    </source>
</evidence>
<dbReference type="HOGENOM" id="CLU_3069318_0_0_1"/>
<reference evidence="2" key="2">
    <citation type="submission" date="2015-01" db="EMBL/GenBank/DDBJ databases">
        <title>Evolutionary Origins and Diversification of the Mycorrhizal Mutualists.</title>
        <authorList>
            <consortium name="DOE Joint Genome Institute"/>
            <consortium name="Mycorrhizal Genomics Consortium"/>
            <person name="Kohler A."/>
            <person name="Kuo A."/>
            <person name="Nagy L.G."/>
            <person name="Floudas D."/>
            <person name="Copeland A."/>
            <person name="Barry K.W."/>
            <person name="Cichocki N."/>
            <person name="Veneault-Fourrey C."/>
            <person name="LaButti K."/>
            <person name="Lindquist E.A."/>
            <person name="Lipzen A."/>
            <person name="Lundell T."/>
            <person name="Morin E."/>
            <person name="Murat C."/>
            <person name="Riley R."/>
            <person name="Ohm R."/>
            <person name="Sun H."/>
            <person name="Tunlid A."/>
            <person name="Henrissat B."/>
            <person name="Grigoriev I.V."/>
            <person name="Hibbett D.S."/>
            <person name="Martin F."/>
        </authorList>
    </citation>
    <scope>NUCLEOTIDE SEQUENCE [LARGE SCALE GENOMIC DNA]</scope>
    <source>
        <strain evidence="2">ATCC 200175</strain>
    </source>
</reference>
<organism evidence="1 2">
    <name type="scientific">Paxillus involutus ATCC 200175</name>
    <dbReference type="NCBI Taxonomy" id="664439"/>
    <lineage>
        <taxon>Eukaryota</taxon>
        <taxon>Fungi</taxon>
        <taxon>Dikarya</taxon>
        <taxon>Basidiomycota</taxon>
        <taxon>Agaricomycotina</taxon>
        <taxon>Agaricomycetes</taxon>
        <taxon>Agaricomycetidae</taxon>
        <taxon>Boletales</taxon>
        <taxon>Paxilineae</taxon>
        <taxon>Paxillaceae</taxon>
        <taxon>Paxillus</taxon>
    </lineage>
</organism>
<protein>
    <submittedName>
        <fullName evidence="1">Uncharacterized protein</fullName>
    </submittedName>
</protein>
<sequence length="53" mass="5596">MSSVTLRVQVAPGDISRSPARRSHAVVSLLEGSGSYAPPGASVILWHGVSYCW</sequence>